<protein>
    <recommendedName>
        <fullName evidence="3">Bacteriophage protein</fullName>
    </recommendedName>
</protein>
<reference evidence="2" key="1">
    <citation type="submission" date="2014-06" db="EMBL/GenBank/DDBJ databases">
        <authorList>
            <person name="Winans N.J."/>
            <person name="Newell P.D."/>
            <person name="Douglas A.E."/>
        </authorList>
    </citation>
    <scope>NUCLEOTIDE SEQUENCE [LARGE SCALE GENOMIC DNA]</scope>
</reference>
<comment type="caution">
    <text evidence="1">The sequence shown here is derived from an EMBL/GenBank/DDBJ whole genome shotgun (WGS) entry which is preliminary data.</text>
</comment>
<accession>A0A252AKN5</accession>
<organism evidence="1 2">
    <name type="scientific">Acetobacter indonesiensis</name>
    <dbReference type="NCBI Taxonomy" id="104101"/>
    <lineage>
        <taxon>Bacteria</taxon>
        <taxon>Pseudomonadati</taxon>
        <taxon>Pseudomonadota</taxon>
        <taxon>Alphaproteobacteria</taxon>
        <taxon>Acetobacterales</taxon>
        <taxon>Acetobacteraceae</taxon>
        <taxon>Acetobacter</taxon>
    </lineage>
</organism>
<gene>
    <name evidence="1" type="ORF">HK17_14170</name>
</gene>
<evidence type="ECO:0000313" key="2">
    <source>
        <dbReference type="Proteomes" id="UP000194641"/>
    </source>
</evidence>
<name>A0A252AKN5_9PROT</name>
<dbReference type="RefSeq" id="WP_086660107.1">
    <property type="nucleotide sequence ID" value="NZ_JBJJWX010000023.1"/>
</dbReference>
<evidence type="ECO:0008006" key="3">
    <source>
        <dbReference type="Google" id="ProtNLM"/>
    </source>
</evidence>
<dbReference type="AlphaFoldDB" id="A0A252AKN5"/>
<proteinExistence type="predicted"/>
<evidence type="ECO:0000313" key="1">
    <source>
        <dbReference type="EMBL" id="OUI90171.1"/>
    </source>
</evidence>
<sequence>MAVKLFKLDTVRRALTTLVDKVGGQTELQVGFFEDAKYQDGTPVAAVAAYNEFGTDTIPPRPFMRNTIAHNRENWGPLMGAALKASGYSAHNALNMAGEKIATQMQREITDMKSPPNAPATVREKGFDKPLIDTGHMLNSVSYEVK</sequence>
<dbReference type="Proteomes" id="UP000194641">
    <property type="component" value="Unassembled WGS sequence"/>
</dbReference>
<dbReference type="EMBL" id="JOPA01000054">
    <property type="protein sequence ID" value="OUI90171.1"/>
    <property type="molecule type" value="Genomic_DNA"/>
</dbReference>